<dbReference type="PANTHER" id="PTHR31713">
    <property type="entry name" value="OS02G0177800 PROTEIN"/>
    <property type="match status" value="1"/>
</dbReference>
<dbReference type="GO" id="GO:0005516">
    <property type="term" value="F:calmodulin binding"/>
    <property type="evidence" value="ECO:0007669"/>
    <property type="project" value="InterPro"/>
</dbReference>
<dbReference type="InterPro" id="IPR046829">
    <property type="entry name" value="Calmod_bind_C"/>
</dbReference>
<dbReference type="Pfam" id="PF07887">
    <property type="entry name" value="Calmodulin_bind"/>
    <property type="match status" value="1"/>
</dbReference>
<dbReference type="EMBL" id="JBBNAE010000010">
    <property type="protein sequence ID" value="KAK9091751.1"/>
    <property type="molecule type" value="Genomic_DNA"/>
</dbReference>
<dbReference type="GO" id="GO:0080142">
    <property type="term" value="P:regulation of salicylic acid biosynthetic process"/>
    <property type="evidence" value="ECO:0007669"/>
    <property type="project" value="TreeGrafter"/>
</dbReference>
<protein>
    <submittedName>
        <fullName evidence="12">Uncharacterized protein</fullName>
    </submittedName>
</protein>
<dbReference type="GO" id="GO:0003700">
    <property type="term" value="F:DNA-binding transcription factor activity"/>
    <property type="evidence" value="ECO:0007669"/>
    <property type="project" value="TreeGrafter"/>
</dbReference>
<dbReference type="Pfam" id="PF20451">
    <property type="entry name" value="Calmod_bind_M"/>
    <property type="match status" value="1"/>
</dbReference>
<evidence type="ECO:0000256" key="7">
    <source>
        <dbReference type="ARBA" id="ARBA00023242"/>
    </source>
</evidence>
<keyword evidence="7" id="KW-0539">Nucleus</keyword>
<evidence type="ECO:0000313" key="12">
    <source>
        <dbReference type="EMBL" id="KAK9091751.1"/>
    </source>
</evidence>
<comment type="caution">
    <text evidence="12">The sequence shown here is derived from an EMBL/GenBank/DDBJ whole genome shotgun (WGS) entry which is preliminary data.</text>
</comment>
<reference evidence="12 13" key="1">
    <citation type="submission" date="2024-01" db="EMBL/GenBank/DDBJ databases">
        <title>Genome assemblies of Stephania.</title>
        <authorList>
            <person name="Yang L."/>
        </authorList>
    </citation>
    <scope>NUCLEOTIDE SEQUENCE [LARGE SCALE GENOMIC DNA]</scope>
    <source>
        <strain evidence="12">QJT</strain>
        <tissue evidence="12">Leaf</tissue>
    </source>
</reference>
<feature type="domain" description="Calmodulin binding protein-like N-terminal" evidence="9">
    <location>
        <begin position="92"/>
        <end position="240"/>
    </location>
</feature>
<keyword evidence="4" id="KW-0238">DNA-binding</keyword>
<dbReference type="Proteomes" id="UP001417504">
    <property type="component" value="Unassembled WGS sequence"/>
</dbReference>
<evidence type="ECO:0000259" key="11">
    <source>
        <dbReference type="Pfam" id="PF20452"/>
    </source>
</evidence>
<dbReference type="PANTHER" id="PTHR31713:SF42">
    <property type="entry name" value="PROTEIN SAR DEFICIENT 1"/>
    <property type="match status" value="1"/>
</dbReference>
<evidence type="ECO:0000256" key="1">
    <source>
        <dbReference type="ARBA" id="ARBA00004123"/>
    </source>
</evidence>
<name>A0AAP0EE86_9MAGN</name>
<evidence type="ECO:0000256" key="8">
    <source>
        <dbReference type="SAM" id="MobiDB-lite"/>
    </source>
</evidence>
<proteinExistence type="inferred from homology"/>
<accession>A0AAP0EE86</accession>
<dbReference type="InterPro" id="IPR012416">
    <property type="entry name" value="CBP60"/>
</dbReference>
<comment type="similarity">
    <text evidence="2">Belongs to the plant ACBP60 protein family.</text>
</comment>
<dbReference type="InterPro" id="IPR046830">
    <property type="entry name" value="Calmod_bind_M"/>
</dbReference>
<evidence type="ECO:0000259" key="10">
    <source>
        <dbReference type="Pfam" id="PF20451"/>
    </source>
</evidence>
<sequence length="395" mass="44191">MDPRRLLDDSDGNGDSPPEPKRSRTARPSLASVIGEVLKGNSLQNICSALEPVLRKVVSEEVERGLGLNAPQPIHRSNPPLQIKAPELESTLQLCFAKRISQPVFTGSKIEDEEGKPLRILLVHVQGNQRVPTSLPYPIKVEIVVLYGDFLANEECKDWTKEQFNDKIVRERTGKRPLITGDVILTLRHGSAQVAGLTFTDNSSWIRSRTFRLGARVVPGTCSESRILEAFTKPFVVRDHRGELYKKHHPPSLSDEVWRLEKIGKDGAFHGRLDAGGINTVQDLLKLWVVDHTRLRAILGNGMSDKVFEVMIKHASTCIMGNKQYVLRTETQTVVFNPICQLVGFMVDEKICSTRDLVGLQRGYIEDLVRCAYTNWNSLEVVDGQPGENTLPSQD</sequence>
<comment type="subcellular location">
    <subcellularLocation>
        <location evidence="1">Nucleus</location>
    </subcellularLocation>
</comment>
<dbReference type="Pfam" id="PF20452">
    <property type="entry name" value="Calmod_bind_C"/>
    <property type="match status" value="1"/>
</dbReference>
<feature type="domain" description="Calmodulin binding protein central" evidence="10">
    <location>
        <begin position="253"/>
        <end position="318"/>
    </location>
</feature>
<evidence type="ECO:0000313" key="13">
    <source>
        <dbReference type="Proteomes" id="UP001417504"/>
    </source>
</evidence>
<feature type="region of interest" description="Disordered" evidence="8">
    <location>
        <begin position="1"/>
        <end position="27"/>
    </location>
</feature>
<dbReference type="AlphaFoldDB" id="A0AAP0EE86"/>
<keyword evidence="3" id="KW-0805">Transcription regulation</keyword>
<evidence type="ECO:0000259" key="9">
    <source>
        <dbReference type="Pfam" id="PF07887"/>
    </source>
</evidence>
<dbReference type="GO" id="GO:0005634">
    <property type="term" value="C:nucleus"/>
    <property type="evidence" value="ECO:0007669"/>
    <property type="project" value="UniProtKB-SubCell"/>
</dbReference>
<dbReference type="GO" id="GO:0043565">
    <property type="term" value="F:sequence-specific DNA binding"/>
    <property type="evidence" value="ECO:0007669"/>
    <property type="project" value="TreeGrafter"/>
</dbReference>
<feature type="domain" description="Calmodulin binding protein C-terminal" evidence="11">
    <location>
        <begin position="325"/>
        <end position="381"/>
    </location>
</feature>
<evidence type="ECO:0000256" key="5">
    <source>
        <dbReference type="ARBA" id="ARBA00023159"/>
    </source>
</evidence>
<organism evidence="12 13">
    <name type="scientific">Stephania japonica</name>
    <dbReference type="NCBI Taxonomy" id="461633"/>
    <lineage>
        <taxon>Eukaryota</taxon>
        <taxon>Viridiplantae</taxon>
        <taxon>Streptophyta</taxon>
        <taxon>Embryophyta</taxon>
        <taxon>Tracheophyta</taxon>
        <taxon>Spermatophyta</taxon>
        <taxon>Magnoliopsida</taxon>
        <taxon>Ranunculales</taxon>
        <taxon>Menispermaceae</taxon>
        <taxon>Menispermoideae</taxon>
        <taxon>Cissampelideae</taxon>
        <taxon>Stephania</taxon>
    </lineage>
</organism>
<keyword evidence="6" id="KW-0804">Transcription</keyword>
<evidence type="ECO:0000256" key="3">
    <source>
        <dbReference type="ARBA" id="ARBA00023015"/>
    </source>
</evidence>
<keyword evidence="5" id="KW-0010">Activator</keyword>
<evidence type="ECO:0000256" key="6">
    <source>
        <dbReference type="ARBA" id="ARBA00023163"/>
    </source>
</evidence>
<keyword evidence="13" id="KW-1185">Reference proteome</keyword>
<evidence type="ECO:0000256" key="2">
    <source>
        <dbReference type="ARBA" id="ARBA00007214"/>
    </source>
</evidence>
<dbReference type="InterPro" id="IPR046831">
    <property type="entry name" value="Calmodulin_bind_N"/>
</dbReference>
<evidence type="ECO:0000256" key="4">
    <source>
        <dbReference type="ARBA" id="ARBA00023125"/>
    </source>
</evidence>
<gene>
    <name evidence="12" type="ORF">Sjap_024928</name>
</gene>